<accession>A0ABR8VD18</accession>
<keyword evidence="4" id="KW-1185">Reference proteome</keyword>
<dbReference type="InterPro" id="IPR003790">
    <property type="entry name" value="GHL10"/>
</dbReference>
<evidence type="ECO:0000256" key="1">
    <source>
        <dbReference type="ARBA" id="ARBA00022729"/>
    </source>
</evidence>
<feature type="domain" description="Glycosyl hydrolase-like 10" evidence="2">
    <location>
        <begin position="30"/>
        <end position="330"/>
    </location>
</feature>
<dbReference type="InterPro" id="IPR052177">
    <property type="entry name" value="Divisome_Glycosyl_Hydrolase"/>
</dbReference>
<name>A0ABR8VD18_9BACT</name>
<proteinExistence type="predicted"/>
<comment type="caution">
    <text evidence="3">The sequence shown here is derived from an EMBL/GenBank/DDBJ whole genome shotgun (WGS) entry which is preliminary data.</text>
</comment>
<evidence type="ECO:0000313" key="3">
    <source>
        <dbReference type="EMBL" id="MBD8002600.1"/>
    </source>
</evidence>
<dbReference type="Proteomes" id="UP000616346">
    <property type="component" value="Unassembled WGS sequence"/>
</dbReference>
<dbReference type="Pfam" id="PF02638">
    <property type="entry name" value="GHL10"/>
    <property type="match status" value="1"/>
</dbReference>
<protein>
    <submittedName>
        <fullName evidence="3">Family 10 glycosylhydrolase</fullName>
    </submittedName>
</protein>
<organism evidence="3 4">
    <name type="scientific">Phocaeicola faecium</name>
    <dbReference type="NCBI Taxonomy" id="2762213"/>
    <lineage>
        <taxon>Bacteria</taxon>
        <taxon>Pseudomonadati</taxon>
        <taxon>Bacteroidota</taxon>
        <taxon>Bacteroidia</taxon>
        <taxon>Bacteroidales</taxon>
        <taxon>Bacteroidaceae</taxon>
        <taxon>Phocaeicola</taxon>
    </lineage>
</organism>
<dbReference type="EMBL" id="JACSPQ010000011">
    <property type="protein sequence ID" value="MBD8002600.1"/>
    <property type="molecule type" value="Genomic_DNA"/>
</dbReference>
<dbReference type="SUPFAM" id="SSF51445">
    <property type="entry name" value="(Trans)glycosidases"/>
    <property type="match status" value="1"/>
</dbReference>
<dbReference type="PANTHER" id="PTHR43405:SF1">
    <property type="entry name" value="GLYCOSYL HYDROLASE DIGH"/>
    <property type="match status" value="1"/>
</dbReference>
<reference evidence="3 4" key="1">
    <citation type="submission" date="2020-08" db="EMBL/GenBank/DDBJ databases">
        <title>A Genomic Blueprint of the Chicken Gut Microbiome.</title>
        <authorList>
            <person name="Gilroy R."/>
            <person name="Ravi A."/>
            <person name="Getino M."/>
            <person name="Pursley I."/>
            <person name="Horton D.L."/>
            <person name="Alikhan N.-F."/>
            <person name="Baker D."/>
            <person name="Gharbi K."/>
            <person name="Hall N."/>
            <person name="Watson M."/>
            <person name="Adriaenssens E.M."/>
            <person name="Foster-Nyarko E."/>
            <person name="Jarju S."/>
            <person name="Secka A."/>
            <person name="Antonio M."/>
            <person name="Oren A."/>
            <person name="Chaudhuri R."/>
            <person name="La Ragione R.M."/>
            <person name="Hildebrand F."/>
            <person name="Pallen M.J."/>
        </authorList>
    </citation>
    <scope>NUCLEOTIDE SEQUENCE [LARGE SCALE GENOMIC DNA]</scope>
    <source>
        <strain evidence="3 4">Sa1YUN3</strain>
    </source>
</reference>
<gene>
    <name evidence="3" type="ORF">H9626_10325</name>
</gene>
<evidence type="ECO:0000313" key="4">
    <source>
        <dbReference type="Proteomes" id="UP000616346"/>
    </source>
</evidence>
<dbReference type="InterPro" id="IPR017853">
    <property type="entry name" value="GH"/>
</dbReference>
<dbReference type="RefSeq" id="WP_178257111.1">
    <property type="nucleotide sequence ID" value="NZ_JACSPQ010000011.1"/>
</dbReference>
<keyword evidence="1" id="KW-0732">Signal</keyword>
<dbReference type="PANTHER" id="PTHR43405">
    <property type="entry name" value="GLYCOSYL HYDROLASE DIGH"/>
    <property type="match status" value="1"/>
</dbReference>
<evidence type="ECO:0000259" key="2">
    <source>
        <dbReference type="Pfam" id="PF02638"/>
    </source>
</evidence>
<sequence length="500" mass="57877">MKTKVLLSFILFIFLGVTVSRASERYPKREFRGAWIQCVNGQFQGMPTEKMQKMLISQLDNLRQAGINAVIFQVRAEADALYRSPYEPWSRFLTGVQGKAPSPAWDPLAFMVEECHKRGMELHAWINPYRAKTKGTTALSPLHPYKKHPEWFVSYGGQLYFDPGLPESRHYICKIVRDIVNRYDIDAIHMDDYFYPYPVPGESFPDDLSFAAYGRGFIHRDDWRRDNVNILIKELHEAVREVKPWVKFGVSPFGIYRNQKSDPNGSRTRGLQNYDDLYADVLLWVNNGWVDYNIPQVYWEIGHAAADYDTLVRWWAKNAAARPLYIGQDVGRTVAAADLQNPSQSQIPAKFSLQRSLPTISGSCLWYAAAVVENKGRYRDMLVNKYHKYPALPPTSPFIDDKAPGKVRKVKPVWTEDGYILFWTAPKAKTEMDRAVQYVVYRFDRKEKVNLNDPSHIVAVTRDTYYKLPYEDGRTKYRYVVTALDRLHNESKSVSKKVKL</sequence>
<dbReference type="Gene3D" id="3.20.20.80">
    <property type="entry name" value="Glycosidases"/>
    <property type="match status" value="1"/>
</dbReference>